<dbReference type="Gene3D" id="3.20.20.80">
    <property type="entry name" value="Glycosidases"/>
    <property type="match status" value="1"/>
</dbReference>
<dbReference type="AlphaFoldDB" id="A0A830B1N7"/>
<dbReference type="GO" id="GO:0008422">
    <property type="term" value="F:beta-glucosidase activity"/>
    <property type="evidence" value="ECO:0007669"/>
    <property type="project" value="TreeGrafter"/>
</dbReference>
<comment type="caution">
    <text evidence="3">The sequence shown here is derived from an EMBL/GenBank/DDBJ whole genome shotgun (WGS) entry which is preliminary data.</text>
</comment>
<organism evidence="3 4">
    <name type="scientific">Phtheirospermum japonicum</name>
    <dbReference type="NCBI Taxonomy" id="374723"/>
    <lineage>
        <taxon>Eukaryota</taxon>
        <taxon>Viridiplantae</taxon>
        <taxon>Streptophyta</taxon>
        <taxon>Embryophyta</taxon>
        <taxon>Tracheophyta</taxon>
        <taxon>Spermatophyta</taxon>
        <taxon>Magnoliopsida</taxon>
        <taxon>eudicotyledons</taxon>
        <taxon>Gunneridae</taxon>
        <taxon>Pentapetalae</taxon>
        <taxon>asterids</taxon>
        <taxon>lamiids</taxon>
        <taxon>Lamiales</taxon>
        <taxon>Orobanchaceae</taxon>
        <taxon>Orobanchaceae incertae sedis</taxon>
        <taxon>Phtheirospermum</taxon>
    </lineage>
</organism>
<keyword evidence="4" id="KW-1185">Reference proteome</keyword>
<dbReference type="Proteomes" id="UP000653305">
    <property type="component" value="Unassembled WGS sequence"/>
</dbReference>
<evidence type="ECO:0000313" key="4">
    <source>
        <dbReference type="Proteomes" id="UP000653305"/>
    </source>
</evidence>
<evidence type="ECO:0000256" key="2">
    <source>
        <dbReference type="RuleBase" id="RU003690"/>
    </source>
</evidence>
<accession>A0A830B1N7</accession>
<dbReference type="PANTHER" id="PTHR10353:SF175">
    <property type="entry name" value="BETA-GLUCOSIDASE 18-LIKE ISOFORM X1"/>
    <property type="match status" value="1"/>
</dbReference>
<dbReference type="OrthoDB" id="65569at2759"/>
<dbReference type="SUPFAM" id="SSF51445">
    <property type="entry name" value="(Trans)glycosidases"/>
    <property type="match status" value="1"/>
</dbReference>
<dbReference type="InterPro" id="IPR001360">
    <property type="entry name" value="Glyco_hydro_1"/>
</dbReference>
<dbReference type="EMBL" id="BMAC01000001">
    <property type="protein sequence ID" value="GFP78593.1"/>
    <property type="molecule type" value="Genomic_DNA"/>
</dbReference>
<dbReference type="InterPro" id="IPR017853">
    <property type="entry name" value="GH"/>
</dbReference>
<gene>
    <name evidence="3" type="ORF">PHJA_000002800</name>
</gene>
<dbReference type="GO" id="GO:0005975">
    <property type="term" value="P:carbohydrate metabolic process"/>
    <property type="evidence" value="ECO:0007669"/>
    <property type="project" value="InterPro"/>
</dbReference>
<proteinExistence type="inferred from homology"/>
<comment type="similarity">
    <text evidence="1 2">Belongs to the glycosyl hydrolase 1 family.</text>
</comment>
<protein>
    <submittedName>
        <fullName evidence="3">Putative beta-glucosidase 15</fullName>
    </submittedName>
</protein>
<reference evidence="3" key="1">
    <citation type="submission" date="2020-07" db="EMBL/GenBank/DDBJ databases">
        <title>Ethylene signaling mediates host invasion by parasitic plants.</title>
        <authorList>
            <person name="Yoshida S."/>
        </authorList>
    </citation>
    <scope>NUCLEOTIDE SEQUENCE</scope>
    <source>
        <strain evidence="3">Okayama</strain>
    </source>
</reference>
<dbReference type="PANTHER" id="PTHR10353">
    <property type="entry name" value="GLYCOSYL HYDROLASE"/>
    <property type="match status" value="1"/>
</dbReference>
<dbReference type="Pfam" id="PF00232">
    <property type="entry name" value="Glyco_hydro_1"/>
    <property type="match status" value="1"/>
</dbReference>
<evidence type="ECO:0000256" key="1">
    <source>
        <dbReference type="ARBA" id="ARBA00010838"/>
    </source>
</evidence>
<sequence length="63" mass="7423">MDNFEWSEGYSIKFGLYHIDRHTMNRTPKMSADWYRNFLTNSSIIADTNFSLKKKDVSGIQSE</sequence>
<evidence type="ECO:0000313" key="3">
    <source>
        <dbReference type="EMBL" id="GFP78593.1"/>
    </source>
</evidence>
<name>A0A830B1N7_9LAMI</name>